<evidence type="ECO:0000313" key="1">
    <source>
        <dbReference type="EMBL" id="KAF7270975.1"/>
    </source>
</evidence>
<protein>
    <submittedName>
        <fullName evidence="1">Uncharacterized protein</fullName>
    </submittedName>
</protein>
<accession>A0A834M916</accession>
<comment type="caution">
    <text evidence="1">The sequence shown here is derived from an EMBL/GenBank/DDBJ whole genome shotgun (WGS) entry which is preliminary data.</text>
</comment>
<organism evidence="1 2">
    <name type="scientific">Rhynchophorus ferrugineus</name>
    <name type="common">Red palm weevil</name>
    <name type="synonym">Curculio ferrugineus</name>
    <dbReference type="NCBI Taxonomy" id="354439"/>
    <lineage>
        <taxon>Eukaryota</taxon>
        <taxon>Metazoa</taxon>
        <taxon>Ecdysozoa</taxon>
        <taxon>Arthropoda</taxon>
        <taxon>Hexapoda</taxon>
        <taxon>Insecta</taxon>
        <taxon>Pterygota</taxon>
        <taxon>Neoptera</taxon>
        <taxon>Endopterygota</taxon>
        <taxon>Coleoptera</taxon>
        <taxon>Polyphaga</taxon>
        <taxon>Cucujiformia</taxon>
        <taxon>Curculionidae</taxon>
        <taxon>Dryophthorinae</taxon>
        <taxon>Rhynchophorus</taxon>
    </lineage>
</organism>
<evidence type="ECO:0000313" key="2">
    <source>
        <dbReference type="Proteomes" id="UP000625711"/>
    </source>
</evidence>
<keyword evidence="2" id="KW-1185">Reference proteome</keyword>
<dbReference type="EMBL" id="JAACXV010014032">
    <property type="protein sequence ID" value="KAF7270975.1"/>
    <property type="molecule type" value="Genomic_DNA"/>
</dbReference>
<gene>
    <name evidence="1" type="ORF">GWI33_016106</name>
</gene>
<reference evidence="1" key="1">
    <citation type="submission" date="2020-08" db="EMBL/GenBank/DDBJ databases">
        <title>Genome sequencing and assembly of the red palm weevil Rhynchophorus ferrugineus.</title>
        <authorList>
            <person name="Dias G.B."/>
            <person name="Bergman C.M."/>
            <person name="Manee M."/>
        </authorList>
    </citation>
    <scope>NUCLEOTIDE SEQUENCE</scope>
    <source>
        <strain evidence="1">AA-2017</strain>
        <tissue evidence="1">Whole larva</tissue>
    </source>
</reference>
<dbReference type="AlphaFoldDB" id="A0A834M916"/>
<sequence>MEKKERVITGGRRRWWREGGGKGFHHGGPARLRWPRLHVALYGDIMGCLNGVTLSCRSCQGSSTTNKQIGSCFKGLMVEATAISRTDRELSFRDVGSGD</sequence>
<dbReference type="Proteomes" id="UP000625711">
    <property type="component" value="Unassembled WGS sequence"/>
</dbReference>
<name>A0A834M916_RHYFE</name>
<proteinExistence type="predicted"/>